<evidence type="ECO:0000256" key="2">
    <source>
        <dbReference type="ARBA" id="ARBA00011152"/>
    </source>
</evidence>
<comment type="catalytic activity">
    <reaction evidence="9 10">
        <text>L-glutamine + H2O = L-glutamate + NH4(+)</text>
        <dbReference type="Rhea" id="RHEA:15889"/>
        <dbReference type="ChEBI" id="CHEBI:15377"/>
        <dbReference type="ChEBI" id="CHEBI:28938"/>
        <dbReference type="ChEBI" id="CHEBI:29985"/>
        <dbReference type="ChEBI" id="CHEBI:58359"/>
        <dbReference type="EC" id="3.5.1.2"/>
    </reaction>
</comment>
<keyword evidence="10" id="KW-0963">Cytoplasm</keyword>
<dbReference type="InterPro" id="IPR029062">
    <property type="entry name" value="Class_I_gatase-like"/>
</dbReference>
<evidence type="ECO:0000256" key="7">
    <source>
        <dbReference type="ARBA" id="ARBA00023239"/>
    </source>
</evidence>
<keyword evidence="6 10" id="KW-0368">Histidine biosynthesis</keyword>
<dbReference type="InterPro" id="IPR010139">
    <property type="entry name" value="Imidazole-glycPsynth_HisH"/>
</dbReference>
<dbReference type="SUPFAM" id="SSF52317">
    <property type="entry name" value="Class I glutamine amidotransferase-like"/>
    <property type="match status" value="1"/>
</dbReference>
<feature type="active site" evidence="10">
    <location>
        <position position="182"/>
    </location>
</feature>
<dbReference type="CDD" id="cd01748">
    <property type="entry name" value="GATase1_IGP_Synthase"/>
    <property type="match status" value="1"/>
</dbReference>
<comment type="pathway">
    <text evidence="1 10">Amino-acid biosynthesis; L-histidine biosynthesis; L-histidine from 5-phospho-alpha-D-ribose 1-diphosphate: step 5/9.</text>
</comment>
<dbReference type="EMBL" id="JBDIZK010000005">
    <property type="protein sequence ID" value="MEN3747609.1"/>
    <property type="molecule type" value="Genomic_DNA"/>
</dbReference>
<comment type="catalytic activity">
    <reaction evidence="8 10">
        <text>5-[(5-phospho-1-deoxy-D-ribulos-1-ylimino)methylamino]-1-(5-phospho-beta-D-ribosyl)imidazole-4-carboxamide + L-glutamine = D-erythro-1-(imidazol-4-yl)glycerol 3-phosphate + 5-amino-1-(5-phospho-beta-D-ribosyl)imidazole-4-carboxamide + L-glutamate + H(+)</text>
        <dbReference type="Rhea" id="RHEA:24793"/>
        <dbReference type="ChEBI" id="CHEBI:15378"/>
        <dbReference type="ChEBI" id="CHEBI:29985"/>
        <dbReference type="ChEBI" id="CHEBI:58278"/>
        <dbReference type="ChEBI" id="CHEBI:58359"/>
        <dbReference type="ChEBI" id="CHEBI:58475"/>
        <dbReference type="ChEBI" id="CHEBI:58525"/>
        <dbReference type="EC" id="4.3.2.10"/>
    </reaction>
</comment>
<evidence type="ECO:0000256" key="9">
    <source>
        <dbReference type="ARBA" id="ARBA00049534"/>
    </source>
</evidence>
<keyword evidence="3 10" id="KW-0028">Amino-acid biosynthesis</keyword>
<evidence type="ECO:0000259" key="11">
    <source>
        <dbReference type="Pfam" id="PF00117"/>
    </source>
</evidence>
<dbReference type="EC" id="4.3.2.10" evidence="10"/>
<feature type="active site" description="Nucleophile" evidence="10">
    <location>
        <position position="79"/>
    </location>
</feature>
<dbReference type="PANTHER" id="PTHR42701:SF1">
    <property type="entry name" value="IMIDAZOLE GLYCEROL PHOSPHATE SYNTHASE SUBUNIT HISH"/>
    <property type="match status" value="1"/>
</dbReference>
<evidence type="ECO:0000313" key="12">
    <source>
        <dbReference type="EMBL" id="MEN3747609.1"/>
    </source>
</evidence>
<dbReference type="PANTHER" id="PTHR42701">
    <property type="entry name" value="IMIDAZOLE GLYCEROL PHOSPHATE SYNTHASE SUBUNIT HISH"/>
    <property type="match status" value="1"/>
</dbReference>
<reference evidence="12 13" key="1">
    <citation type="submission" date="2024-05" db="EMBL/GenBank/DDBJ databases">
        <title>Sphingomonas sp. HF-S3 16S ribosomal RNA gene Genome sequencing and assembly.</title>
        <authorList>
            <person name="Lee H."/>
        </authorList>
    </citation>
    <scope>NUCLEOTIDE SEQUENCE [LARGE SCALE GENOMIC DNA]</scope>
    <source>
        <strain evidence="12 13">HF-S3</strain>
    </source>
</reference>
<evidence type="ECO:0000256" key="6">
    <source>
        <dbReference type="ARBA" id="ARBA00023102"/>
    </source>
</evidence>
<evidence type="ECO:0000256" key="8">
    <source>
        <dbReference type="ARBA" id="ARBA00047838"/>
    </source>
</evidence>
<dbReference type="EC" id="3.5.1.2" evidence="10"/>
<evidence type="ECO:0000256" key="3">
    <source>
        <dbReference type="ARBA" id="ARBA00022605"/>
    </source>
</evidence>
<feature type="active site" evidence="10">
    <location>
        <position position="184"/>
    </location>
</feature>
<protein>
    <recommendedName>
        <fullName evidence="10">Imidazole glycerol phosphate synthase subunit HisH</fullName>
        <ecNumber evidence="10">4.3.2.10</ecNumber>
    </recommendedName>
    <alternativeName>
        <fullName evidence="10">IGP synthase glutaminase subunit</fullName>
        <ecNumber evidence="10">3.5.1.2</ecNumber>
    </alternativeName>
    <alternativeName>
        <fullName evidence="10">IGP synthase subunit HisH</fullName>
    </alternativeName>
    <alternativeName>
        <fullName evidence="10">ImGP synthase subunit HisH</fullName>
        <shortName evidence="10">IGPS subunit HisH</shortName>
    </alternativeName>
</protein>
<dbReference type="Proteomes" id="UP001427805">
    <property type="component" value="Unassembled WGS sequence"/>
</dbReference>
<sequence>MTLIVDYDAGNIGSVANICKKAGGRTEISSDPDRIAAAGKLILPGVGHFGRAMARLNDSGIRAALDAAHDRGVPILGICLGMQLLTKHSEEGDADGLGWVDAVTRRFVLPEPLKIPHMGWNEVAFTRSDVLTQGMEDEARFYFVHSYYVEALSEAAVLGRTDYGGPFVSVVQQGNVWGFQCHPEKSHRYGLAVIRNFLDKVPAL</sequence>
<organism evidence="12 13">
    <name type="scientific">Sphingomonas rustica</name>
    <dbReference type="NCBI Taxonomy" id="3103142"/>
    <lineage>
        <taxon>Bacteria</taxon>
        <taxon>Pseudomonadati</taxon>
        <taxon>Pseudomonadota</taxon>
        <taxon>Alphaproteobacteria</taxon>
        <taxon>Sphingomonadales</taxon>
        <taxon>Sphingomonadaceae</taxon>
        <taxon>Sphingomonas</taxon>
    </lineage>
</organism>
<dbReference type="NCBIfam" id="TIGR01855">
    <property type="entry name" value="IMP_synth_hisH"/>
    <property type="match status" value="1"/>
</dbReference>
<evidence type="ECO:0000313" key="13">
    <source>
        <dbReference type="Proteomes" id="UP001427805"/>
    </source>
</evidence>
<evidence type="ECO:0000256" key="10">
    <source>
        <dbReference type="HAMAP-Rule" id="MF_00278"/>
    </source>
</evidence>
<keyword evidence="4 10" id="KW-0378">Hydrolase</keyword>
<gene>
    <name evidence="10 12" type="primary">hisH</name>
    <name evidence="12" type="ORF">TPR58_10550</name>
</gene>
<dbReference type="RefSeq" id="WP_346246605.1">
    <property type="nucleotide sequence ID" value="NZ_JBDIZK010000005.1"/>
</dbReference>
<comment type="function">
    <text evidence="10">IGPS catalyzes the conversion of PRFAR and glutamine to IGP, AICAR and glutamate. The HisH subunit catalyzes the hydrolysis of glutamine to glutamate and ammonia as part of the synthesis of IGP and AICAR. The resulting ammonia molecule is channeled to the active site of HisF.</text>
</comment>
<dbReference type="GO" id="GO:0016829">
    <property type="term" value="F:lyase activity"/>
    <property type="evidence" value="ECO:0007669"/>
    <property type="project" value="UniProtKB-KW"/>
</dbReference>
<comment type="subcellular location">
    <subcellularLocation>
        <location evidence="10">Cytoplasm</location>
    </subcellularLocation>
</comment>
<dbReference type="Gene3D" id="3.40.50.880">
    <property type="match status" value="1"/>
</dbReference>
<comment type="caution">
    <text evidence="12">The sequence shown here is derived from an EMBL/GenBank/DDBJ whole genome shotgun (WGS) entry which is preliminary data.</text>
</comment>
<dbReference type="Pfam" id="PF00117">
    <property type="entry name" value="GATase"/>
    <property type="match status" value="1"/>
</dbReference>
<name>A0ABV0B7P5_9SPHN</name>
<evidence type="ECO:0000256" key="4">
    <source>
        <dbReference type="ARBA" id="ARBA00022801"/>
    </source>
</evidence>
<keyword evidence="5 10" id="KW-0315">Glutamine amidotransferase</keyword>
<accession>A0ABV0B7P5</accession>
<feature type="domain" description="Glutamine amidotransferase" evidence="11">
    <location>
        <begin position="34"/>
        <end position="200"/>
    </location>
</feature>
<keyword evidence="13" id="KW-1185">Reference proteome</keyword>
<dbReference type="InterPro" id="IPR017926">
    <property type="entry name" value="GATASE"/>
</dbReference>
<dbReference type="PIRSF" id="PIRSF000495">
    <property type="entry name" value="Amidotransf_hisH"/>
    <property type="match status" value="1"/>
</dbReference>
<dbReference type="HAMAP" id="MF_00278">
    <property type="entry name" value="HisH"/>
    <property type="match status" value="1"/>
</dbReference>
<evidence type="ECO:0000256" key="5">
    <source>
        <dbReference type="ARBA" id="ARBA00022962"/>
    </source>
</evidence>
<evidence type="ECO:0000256" key="1">
    <source>
        <dbReference type="ARBA" id="ARBA00005091"/>
    </source>
</evidence>
<comment type="subunit">
    <text evidence="2 10">Heterodimer of HisH and HisF.</text>
</comment>
<dbReference type="PROSITE" id="PS51273">
    <property type="entry name" value="GATASE_TYPE_1"/>
    <property type="match status" value="1"/>
</dbReference>
<proteinExistence type="inferred from homology"/>
<keyword evidence="7 10" id="KW-0456">Lyase</keyword>